<dbReference type="Proteomes" id="UP000321570">
    <property type="component" value="Unassembled WGS sequence"/>
</dbReference>
<protein>
    <submittedName>
        <fullName evidence="1">Uncharacterized protein</fullName>
    </submittedName>
</protein>
<reference evidence="1 2" key="1">
    <citation type="submission" date="2019-07" db="EMBL/GenBank/DDBJ databases">
        <authorList>
            <person name="Jastrzebski P J."/>
            <person name="Paukszto L."/>
            <person name="Jastrzebski P J."/>
        </authorList>
    </citation>
    <scope>NUCLEOTIDE SEQUENCE [LARGE SCALE GENOMIC DNA]</scope>
    <source>
        <strain evidence="1 2">WMS-il1</strain>
    </source>
</reference>
<name>A0A564Y9Q2_HYMDI</name>
<gene>
    <name evidence="1" type="ORF">WMSIL1_LOCUS4242</name>
</gene>
<dbReference type="EMBL" id="CABIJS010000122">
    <property type="protein sequence ID" value="VUZ43906.1"/>
    <property type="molecule type" value="Genomic_DNA"/>
</dbReference>
<accession>A0A564Y9Q2</accession>
<dbReference type="AlphaFoldDB" id="A0A564Y9Q2"/>
<proteinExistence type="predicted"/>
<evidence type="ECO:0000313" key="1">
    <source>
        <dbReference type="EMBL" id="VUZ43906.1"/>
    </source>
</evidence>
<evidence type="ECO:0000313" key="2">
    <source>
        <dbReference type="Proteomes" id="UP000321570"/>
    </source>
</evidence>
<sequence length="68" mass="7937">MCPTKQEFRKKNFTRKIKSTVCQVAEPIASSNKEIKRDDNFQKNPHERVNITNRMEGKKAGSILKKFL</sequence>
<keyword evidence="2" id="KW-1185">Reference proteome</keyword>
<organism evidence="1 2">
    <name type="scientific">Hymenolepis diminuta</name>
    <name type="common">Rat tapeworm</name>
    <dbReference type="NCBI Taxonomy" id="6216"/>
    <lineage>
        <taxon>Eukaryota</taxon>
        <taxon>Metazoa</taxon>
        <taxon>Spiralia</taxon>
        <taxon>Lophotrochozoa</taxon>
        <taxon>Platyhelminthes</taxon>
        <taxon>Cestoda</taxon>
        <taxon>Eucestoda</taxon>
        <taxon>Cyclophyllidea</taxon>
        <taxon>Hymenolepididae</taxon>
        <taxon>Hymenolepis</taxon>
    </lineage>
</organism>